<evidence type="ECO:0000256" key="2">
    <source>
        <dbReference type="SAM" id="Phobius"/>
    </source>
</evidence>
<keyword evidence="2" id="KW-1133">Transmembrane helix</keyword>
<dbReference type="GO" id="GO:0009395">
    <property type="term" value="P:phospholipid catabolic process"/>
    <property type="evidence" value="ECO:0007669"/>
    <property type="project" value="UniProtKB-KW"/>
</dbReference>
<dbReference type="InterPro" id="IPR036681">
    <property type="entry name" value="PgpA-like_sf"/>
</dbReference>
<dbReference type="PANTHER" id="PTHR36305">
    <property type="entry name" value="PHOSPHATIDYLGLYCEROPHOSPHATASE A"/>
    <property type="match status" value="1"/>
</dbReference>
<dbReference type="CDD" id="cd06971">
    <property type="entry name" value="PgpA"/>
    <property type="match status" value="1"/>
</dbReference>
<feature type="domain" description="YutG/PgpA" evidence="3">
    <location>
        <begin position="11"/>
        <end position="143"/>
    </location>
</feature>
<evidence type="ECO:0000259" key="3">
    <source>
        <dbReference type="Pfam" id="PF04608"/>
    </source>
</evidence>
<dbReference type="Proteomes" id="UP000559404">
    <property type="component" value="Unassembled WGS sequence"/>
</dbReference>
<dbReference type="SUPFAM" id="SSF101307">
    <property type="entry name" value="YutG-like"/>
    <property type="match status" value="1"/>
</dbReference>
<gene>
    <name evidence="4" type="ORF">H1W37_12590</name>
</gene>
<dbReference type="InterPro" id="IPR007686">
    <property type="entry name" value="YutG/PgpA"/>
</dbReference>
<feature type="transmembrane region" description="Helical" evidence="2">
    <location>
        <begin position="48"/>
        <end position="68"/>
    </location>
</feature>
<comment type="function">
    <text evidence="1">Lipid phosphatase which dephosphorylates phosphatidylglycerophosphate (PGP) to phosphatidylglycerol (PG).</text>
</comment>
<keyword evidence="1" id="KW-0443">Lipid metabolism</keyword>
<dbReference type="EMBL" id="JACEON010000011">
    <property type="protein sequence ID" value="MBA4612497.1"/>
    <property type="molecule type" value="Genomic_DNA"/>
</dbReference>
<keyword evidence="1 2" id="KW-0812">Transmembrane</keyword>
<evidence type="ECO:0000313" key="5">
    <source>
        <dbReference type="Proteomes" id="UP000559404"/>
    </source>
</evidence>
<dbReference type="GO" id="GO:0008962">
    <property type="term" value="F:phosphatidylglycerophosphatase activity"/>
    <property type="evidence" value="ECO:0007669"/>
    <property type="project" value="UniProtKB-EC"/>
</dbReference>
<comment type="pathway">
    <text evidence="1">Phospholipid metabolism; phosphatidylglycerol biosynthesis; phosphatidylglycerol from CDP-diacylglycerol: step 2/2.</text>
</comment>
<dbReference type="InterPro" id="IPR026037">
    <property type="entry name" value="PgpA"/>
</dbReference>
<comment type="cofactor">
    <cofactor evidence="1">
        <name>Mg(2+)</name>
        <dbReference type="ChEBI" id="CHEBI:18420"/>
    </cofactor>
</comment>
<dbReference type="RefSeq" id="WP_181760697.1">
    <property type="nucleotide sequence ID" value="NZ_BMCR01000010.1"/>
</dbReference>
<feature type="transmembrane region" description="Helical" evidence="2">
    <location>
        <begin position="20"/>
        <end position="41"/>
    </location>
</feature>
<reference evidence="4 5" key="2">
    <citation type="submission" date="2020-08" db="EMBL/GenBank/DDBJ databases">
        <title>Stappia taiwanensis sp. nov., isolated from a coastal thermal spring.</title>
        <authorList>
            <person name="Kampfer P."/>
        </authorList>
    </citation>
    <scope>NUCLEOTIDE SEQUENCE [LARGE SCALE GENOMIC DNA]</scope>
    <source>
        <strain evidence="4 5">DSM 23284</strain>
    </source>
</reference>
<dbReference type="GO" id="GO:0006655">
    <property type="term" value="P:phosphatidylglycerol biosynthetic process"/>
    <property type="evidence" value="ECO:0007669"/>
    <property type="project" value="UniProtKB-UniPathway"/>
</dbReference>
<evidence type="ECO:0000256" key="1">
    <source>
        <dbReference type="PIRNR" id="PIRNR006162"/>
    </source>
</evidence>
<reference evidence="4 5" key="1">
    <citation type="submission" date="2020-07" db="EMBL/GenBank/DDBJ databases">
        <authorList>
            <person name="Li M."/>
        </authorList>
    </citation>
    <scope>NUCLEOTIDE SEQUENCE [LARGE SCALE GENOMIC DNA]</scope>
    <source>
        <strain evidence="4 5">DSM 23284</strain>
    </source>
</reference>
<dbReference type="PANTHER" id="PTHR36305:SF1">
    <property type="entry name" value="PHOSPHATIDYLGLYCEROPHOSPHATASE A"/>
    <property type="match status" value="1"/>
</dbReference>
<proteinExistence type="predicted"/>
<keyword evidence="1 2" id="KW-0472">Membrane</keyword>
<feature type="transmembrane region" description="Helical" evidence="2">
    <location>
        <begin position="80"/>
        <end position="106"/>
    </location>
</feature>
<dbReference type="GO" id="GO:0005886">
    <property type="term" value="C:plasma membrane"/>
    <property type="evidence" value="ECO:0007669"/>
    <property type="project" value="UniProtKB-SubCell"/>
</dbReference>
<keyword evidence="1" id="KW-1003">Cell membrane</keyword>
<organism evidence="4 5">
    <name type="scientific">Stappia taiwanensis</name>
    <dbReference type="NCBI Taxonomy" id="992267"/>
    <lineage>
        <taxon>Bacteria</taxon>
        <taxon>Pseudomonadati</taxon>
        <taxon>Pseudomonadota</taxon>
        <taxon>Alphaproteobacteria</taxon>
        <taxon>Hyphomicrobiales</taxon>
        <taxon>Stappiaceae</taxon>
        <taxon>Stappia</taxon>
    </lineage>
</organism>
<feature type="transmembrane region" description="Helical" evidence="2">
    <location>
        <begin position="127"/>
        <end position="149"/>
    </location>
</feature>
<comment type="caution">
    <text evidence="4">The sequence shown here is derived from an EMBL/GenBank/DDBJ whole genome shotgun (WGS) entry which is preliminary data.</text>
</comment>
<keyword evidence="1" id="KW-0460">Magnesium</keyword>
<keyword evidence="5" id="KW-1185">Reference proteome</keyword>
<dbReference type="PIRSF" id="PIRSF006162">
    <property type="entry name" value="PgpA"/>
    <property type="match status" value="1"/>
</dbReference>
<dbReference type="GO" id="GO:0046872">
    <property type="term" value="F:metal ion binding"/>
    <property type="evidence" value="ECO:0007669"/>
    <property type="project" value="UniProtKB-KW"/>
</dbReference>
<name>A0A838XRW3_9HYPH</name>
<comment type="catalytic activity">
    <reaction evidence="1">
        <text>a 1,2-diacyl-sn-glycero-3-phospho-(1'-sn-glycero-3'-phosphate) + H2O = a 1,2-diacyl-sn-glycero-3-phospho-(1'-sn-glycerol) + phosphate</text>
        <dbReference type="Rhea" id="RHEA:33751"/>
        <dbReference type="ChEBI" id="CHEBI:15377"/>
        <dbReference type="ChEBI" id="CHEBI:43474"/>
        <dbReference type="ChEBI" id="CHEBI:60110"/>
        <dbReference type="ChEBI" id="CHEBI:64716"/>
        <dbReference type="EC" id="3.1.3.27"/>
    </reaction>
</comment>
<dbReference type="Pfam" id="PF04608">
    <property type="entry name" value="PgpA"/>
    <property type="match status" value="1"/>
</dbReference>
<comment type="subcellular location">
    <subcellularLocation>
        <location evidence="1">Cell inner membrane</location>
        <topology evidence="1">Multi-pass membrane protein</topology>
    </subcellularLocation>
</comment>
<keyword evidence="1" id="KW-0442">Lipid degradation</keyword>
<dbReference type="AlphaFoldDB" id="A0A838XRW3"/>
<keyword evidence="1" id="KW-0378">Hydrolase</keyword>
<keyword evidence="1" id="KW-0997">Cell inner membrane</keyword>
<keyword evidence="1" id="KW-0479">Metal-binding</keyword>
<dbReference type="UniPathway" id="UPA00084">
    <property type="reaction ID" value="UER00504"/>
</dbReference>
<keyword evidence="1" id="KW-1208">Phospholipid metabolism</keyword>
<sequence length="151" mass="15843">MRRLAYLVGLSLGAGHAPFWPGTFGAAVGLLFAASLMALAWPVKLAGLMALFAIGVWASAAVAADTGLEDPQIVVVDESFGAAAVVLVLPFEPLWWAAGFIAFRAFDILKPFPVNWVQDKVKGGLGIMLDDAAAAFYAILLLLPASWLLSG</sequence>
<dbReference type="EC" id="3.1.3.27" evidence="1"/>
<evidence type="ECO:0000313" key="4">
    <source>
        <dbReference type="EMBL" id="MBA4612497.1"/>
    </source>
</evidence>
<keyword evidence="1" id="KW-0595">Phospholipid degradation</keyword>
<protein>
    <recommendedName>
        <fullName evidence="1">Phosphatidylglycerophosphatase A</fullName>
        <ecNumber evidence="1">3.1.3.27</ecNumber>
    </recommendedName>
    <alternativeName>
        <fullName evidence="1">Phosphatidylglycerolphosphate phosphatase A</fullName>
    </alternativeName>
</protein>
<accession>A0A838XRW3</accession>